<dbReference type="InterPro" id="IPR005467">
    <property type="entry name" value="His_kinase_dom"/>
</dbReference>
<dbReference type="SUPFAM" id="SSF103190">
    <property type="entry name" value="Sensory domain-like"/>
    <property type="match status" value="1"/>
</dbReference>
<evidence type="ECO:0000256" key="3">
    <source>
        <dbReference type="ARBA" id="ARBA00012438"/>
    </source>
</evidence>
<evidence type="ECO:0000256" key="13">
    <source>
        <dbReference type="ARBA" id="ARBA00023136"/>
    </source>
</evidence>
<dbReference type="Gene3D" id="1.10.287.130">
    <property type="match status" value="1"/>
</dbReference>
<dbReference type="GO" id="GO:0005524">
    <property type="term" value="F:ATP binding"/>
    <property type="evidence" value="ECO:0007669"/>
    <property type="project" value="UniProtKB-KW"/>
</dbReference>
<gene>
    <name evidence="16" type="ORF">HZI73_05185</name>
</gene>
<dbReference type="Proteomes" id="UP000683246">
    <property type="component" value="Chromosome"/>
</dbReference>
<keyword evidence="8" id="KW-0547">Nucleotide-binding</keyword>
<evidence type="ECO:0000256" key="1">
    <source>
        <dbReference type="ARBA" id="ARBA00000085"/>
    </source>
</evidence>
<dbReference type="EMBL" id="CP058649">
    <property type="protein sequence ID" value="QUI21726.1"/>
    <property type="molecule type" value="Genomic_DNA"/>
</dbReference>
<proteinExistence type="predicted"/>
<evidence type="ECO:0000256" key="2">
    <source>
        <dbReference type="ARBA" id="ARBA00004651"/>
    </source>
</evidence>
<dbReference type="InterPro" id="IPR036890">
    <property type="entry name" value="HATPase_C_sf"/>
</dbReference>
<dbReference type="SUPFAM" id="SSF55890">
    <property type="entry name" value="Sporulation response regulatory protein Spo0B"/>
    <property type="match status" value="1"/>
</dbReference>
<keyword evidence="4" id="KW-1003">Cell membrane</keyword>
<dbReference type="InterPro" id="IPR033463">
    <property type="entry name" value="sCache_3"/>
</dbReference>
<dbReference type="Pfam" id="PF02518">
    <property type="entry name" value="HATPase_c"/>
    <property type="match status" value="1"/>
</dbReference>
<keyword evidence="12" id="KW-0902">Two-component regulatory system</keyword>
<keyword evidence="10" id="KW-0067">ATP-binding</keyword>
<evidence type="ECO:0000313" key="17">
    <source>
        <dbReference type="Proteomes" id="UP000683246"/>
    </source>
</evidence>
<dbReference type="Pfam" id="PF17203">
    <property type="entry name" value="sCache_3_2"/>
    <property type="match status" value="1"/>
</dbReference>
<evidence type="ECO:0000256" key="9">
    <source>
        <dbReference type="ARBA" id="ARBA00022777"/>
    </source>
</evidence>
<name>A0A8J8MHP4_9FIRM</name>
<dbReference type="PROSITE" id="PS50109">
    <property type="entry name" value="HIS_KIN"/>
    <property type="match status" value="1"/>
</dbReference>
<dbReference type="EC" id="2.7.13.3" evidence="3"/>
<dbReference type="SUPFAM" id="SSF55874">
    <property type="entry name" value="ATPase domain of HSP90 chaperone/DNA topoisomerase II/histidine kinase"/>
    <property type="match status" value="1"/>
</dbReference>
<dbReference type="GO" id="GO:0000155">
    <property type="term" value="F:phosphorelay sensor kinase activity"/>
    <property type="evidence" value="ECO:0007669"/>
    <property type="project" value="InterPro"/>
</dbReference>
<evidence type="ECO:0000256" key="14">
    <source>
        <dbReference type="SAM" id="Phobius"/>
    </source>
</evidence>
<dbReference type="GO" id="GO:0005886">
    <property type="term" value="C:plasma membrane"/>
    <property type="evidence" value="ECO:0007669"/>
    <property type="project" value="UniProtKB-SubCell"/>
</dbReference>
<dbReference type="InterPro" id="IPR003594">
    <property type="entry name" value="HATPase_dom"/>
</dbReference>
<evidence type="ECO:0000256" key="11">
    <source>
        <dbReference type="ARBA" id="ARBA00022989"/>
    </source>
</evidence>
<dbReference type="RefSeq" id="WP_212697197.1">
    <property type="nucleotide sequence ID" value="NZ_CP058649.1"/>
</dbReference>
<evidence type="ECO:0000313" key="16">
    <source>
        <dbReference type="EMBL" id="QUI21726.1"/>
    </source>
</evidence>
<reference evidence="16" key="1">
    <citation type="submission" date="2020-07" db="EMBL/GenBank/DDBJ databases">
        <title>Vallitalea pronyensis genome.</title>
        <authorList>
            <person name="Postec A."/>
        </authorList>
    </citation>
    <scope>NUCLEOTIDE SEQUENCE</scope>
    <source>
        <strain evidence="16">FatNI3</strain>
    </source>
</reference>
<comment type="catalytic activity">
    <reaction evidence="1">
        <text>ATP + protein L-histidine = ADP + protein N-phospho-L-histidine.</text>
        <dbReference type="EC" id="2.7.13.3"/>
    </reaction>
</comment>
<evidence type="ECO:0000256" key="10">
    <source>
        <dbReference type="ARBA" id="ARBA00022840"/>
    </source>
</evidence>
<keyword evidence="5" id="KW-0597">Phosphoprotein</keyword>
<keyword evidence="7 14" id="KW-0812">Transmembrane</keyword>
<evidence type="ECO:0000259" key="15">
    <source>
        <dbReference type="PROSITE" id="PS50109"/>
    </source>
</evidence>
<dbReference type="Gene3D" id="3.30.565.10">
    <property type="entry name" value="Histidine kinase-like ATPase, C-terminal domain"/>
    <property type="match status" value="1"/>
</dbReference>
<dbReference type="InterPro" id="IPR039506">
    <property type="entry name" value="SPOB_a"/>
</dbReference>
<feature type="domain" description="Histidine kinase" evidence="15">
    <location>
        <begin position="330"/>
        <end position="521"/>
    </location>
</feature>
<organism evidence="16 17">
    <name type="scientific">Vallitalea pronyensis</name>
    <dbReference type="NCBI Taxonomy" id="1348613"/>
    <lineage>
        <taxon>Bacteria</taxon>
        <taxon>Bacillati</taxon>
        <taxon>Bacillota</taxon>
        <taxon>Clostridia</taxon>
        <taxon>Lachnospirales</taxon>
        <taxon>Vallitaleaceae</taxon>
        <taxon>Vallitalea</taxon>
    </lineage>
</organism>
<dbReference type="InterPro" id="IPR016120">
    <property type="entry name" value="Sig_transdc_His_kin_SpoOB"/>
</dbReference>
<dbReference type="PANTHER" id="PTHR43547">
    <property type="entry name" value="TWO-COMPONENT HISTIDINE KINASE"/>
    <property type="match status" value="1"/>
</dbReference>
<sequence length="522" mass="59492">MKLQYKMVILFSAILLFTVGITGYNTQNQLQKTIETQMGNNAMDLAVTIASLENIQKNLMKKDAEAIQSQIETFREKTRFQYIIVMDMDGIKYSYPYEVSIGKKYLSGGEEDVLKHGKAYTSADRNRFISAIRAFAPIDYQGEQIGAVLVGLLNDTVNREIEPYTRNFQIALVIALVLGIIFTFLMTTNIKKTIFGQEPKEISLLLGEKELILESIDTGIVAINSKQEITLMNDLAKKIFQVDQEVEQDIRMFDDRYAELLVSSMEEDETILHVDIQTRFNINLLCSFKPLKNHNDEIIGAVSTFQNKTEVKRMVEELGGMKHLTDNLRAQNHEFLNKLHIISGLIQLDEKEQAVKYIAELSEQRQEILGILTHNIKNVYVAGLLLAKYSKATENKIDFVVDKWSNMDKLPPHMSPDKFCSIVGNLIENAIEELLGKKQSKIYVKLTQDIEHVHLIVEDNGSGIAEDKREKVFERGISSKKGQRGYGLWIIHNYIEEAKGSIHLTSSEDGTSWEVWLPMKQI</sequence>
<dbReference type="PRINTS" id="PR00344">
    <property type="entry name" value="BCTRLSENSOR"/>
</dbReference>
<dbReference type="PANTHER" id="PTHR43547:SF10">
    <property type="entry name" value="SENSOR HISTIDINE KINASE DCUS"/>
    <property type="match status" value="1"/>
</dbReference>
<evidence type="ECO:0000256" key="6">
    <source>
        <dbReference type="ARBA" id="ARBA00022679"/>
    </source>
</evidence>
<evidence type="ECO:0000256" key="7">
    <source>
        <dbReference type="ARBA" id="ARBA00022692"/>
    </source>
</evidence>
<evidence type="ECO:0000256" key="8">
    <source>
        <dbReference type="ARBA" id="ARBA00022741"/>
    </source>
</evidence>
<feature type="transmembrane region" description="Helical" evidence="14">
    <location>
        <begin position="168"/>
        <end position="187"/>
    </location>
</feature>
<protein>
    <recommendedName>
        <fullName evidence="3">histidine kinase</fullName>
        <ecNumber evidence="3">2.7.13.3</ecNumber>
    </recommendedName>
</protein>
<dbReference type="KEGG" id="vpy:HZI73_05185"/>
<evidence type="ECO:0000256" key="5">
    <source>
        <dbReference type="ARBA" id="ARBA00022553"/>
    </source>
</evidence>
<evidence type="ECO:0000256" key="4">
    <source>
        <dbReference type="ARBA" id="ARBA00022475"/>
    </source>
</evidence>
<dbReference type="Pfam" id="PF14689">
    <property type="entry name" value="SPOB_a"/>
    <property type="match status" value="1"/>
</dbReference>
<accession>A0A8J8MHP4</accession>
<keyword evidence="13 14" id="KW-0472">Membrane</keyword>
<dbReference type="SMART" id="SM00387">
    <property type="entry name" value="HATPase_c"/>
    <property type="match status" value="1"/>
</dbReference>
<keyword evidence="17" id="KW-1185">Reference proteome</keyword>
<dbReference type="AlphaFoldDB" id="A0A8J8MHP4"/>
<keyword evidence="6" id="KW-0808">Transferase</keyword>
<dbReference type="Gene3D" id="3.30.450.20">
    <property type="entry name" value="PAS domain"/>
    <property type="match status" value="2"/>
</dbReference>
<dbReference type="InterPro" id="IPR004358">
    <property type="entry name" value="Sig_transdc_His_kin-like_C"/>
</dbReference>
<dbReference type="InterPro" id="IPR029151">
    <property type="entry name" value="Sensor-like_sf"/>
</dbReference>
<evidence type="ECO:0000256" key="12">
    <source>
        <dbReference type="ARBA" id="ARBA00023012"/>
    </source>
</evidence>
<keyword evidence="11 14" id="KW-1133">Transmembrane helix</keyword>
<comment type="subcellular location">
    <subcellularLocation>
        <location evidence="2">Cell membrane</location>
        <topology evidence="2">Multi-pass membrane protein</topology>
    </subcellularLocation>
</comment>
<keyword evidence="9 16" id="KW-0418">Kinase</keyword>